<reference evidence="2 3" key="1">
    <citation type="submission" date="2016-12" db="EMBL/GenBank/DDBJ databases">
        <title>The genomes of Aspergillus section Nigri reveals drivers in fungal speciation.</title>
        <authorList>
            <consortium name="DOE Joint Genome Institute"/>
            <person name="Vesth T.C."/>
            <person name="Nybo J."/>
            <person name="Theobald S."/>
            <person name="Brandl J."/>
            <person name="Frisvad J.C."/>
            <person name="Nielsen K.F."/>
            <person name="Lyhne E.K."/>
            <person name="Kogle M.E."/>
            <person name="Kuo A."/>
            <person name="Riley R."/>
            <person name="Clum A."/>
            <person name="Nolan M."/>
            <person name="Lipzen A."/>
            <person name="Salamov A."/>
            <person name="Henrissat B."/>
            <person name="Wiebenga A."/>
            <person name="De Vries R.P."/>
            <person name="Grigoriev I.V."/>
            <person name="Mortensen U.H."/>
            <person name="Andersen M.R."/>
            <person name="Baker S.E."/>
        </authorList>
    </citation>
    <scope>NUCLEOTIDE SEQUENCE [LARGE SCALE GENOMIC DNA]</scope>
    <source>
        <strain evidence="2 3">CBS 117.55</strain>
    </source>
</reference>
<dbReference type="GeneID" id="37060891"/>
<accession>A0A317WLA9</accession>
<evidence type="ECO:0000313" key="3">
    <source>
        <dbReference type="Proteomes" id="UP000247233"/>
    </source>
</evidence>
<evidence type="ECO:0000313" key="2">
    <source>
        <dbReference type="EMBL" id="PWY86795.1"/>
    </source>
</evidence>
<dbReference type="Proteomes" id="UP000247233">
    <property type="component" value="Unassembled WGS sequence"/>
</dbReference>
<comment type="caution">
    <text evidence="2">The sequence shown here is derived from an EMBL/GenBank/DDBJ whole genome shotgun (WGS) entry which is preliminary data.</text>
</comment>
<feature type="region of interest" description="Disordered" evidence="1">
    <location>
        <begin position="1"/>
        <end position="58"/>
    </location>
</feature>
<keyword evidence="3" id="KW-1185">Reference proteome</keyword>
<organism evidence="2 3">
    <name type="scientific">Aspergillus heteromorphus CBS 117.55</name>
    <dbReference type="NCBI Taxonomy" id="1448321"/>
    <lineage>
        <taxon>Eukaryota</taxon>
        <taxon>Fungi</taxon>
        <taxon>Dikarya</taxon>
        <taxon>Ascomycota</taxon>
        <taxon>Pezizomycotina</taxon>
        <taxon>Eurotiomycetes</taxon>
        <taxon>Eurotiomycetidae</taxon>
        <taxon>Eurotiales</taxon>
        <taxon>Aspergillaceae</taxon>
        <taxon>Aspergillus</taxon>
        <taxon>Aspergillus subgen. Circumdati</taxon>
    </lineage>
</organism>
<dbReference type="EMBL" id="MSFL01000007">
    <property type="protein sequence ID" value="PWY86795.1"/>
    <property type="molecule type" value="Genomic_DNA"/>
</dbReference>
<dbReference type="RefSeq" id="XP_025401027.1">
    <property type="nucleotide sequence ID" value="XM_025538654.1"/>
</dbReference>
<gene>
    <name evidence="2" type="ORF">BO70DRAFT_210704</name>
</gene>
<dbReference type="VEuPathDB" id="FungiDB:BO70DRAFT_210704"/>
<dbReference type="AlphaFoldDB" id="A0A317WLA9"/>
<name>A0A317WLA9_9EURO</name>
<evidence type="ECO:0000256" key="1">
    <source>
        <dbReference type="SAM" id="MobiDB-lite"/>
    </source>
</evidence>
<protein>
    <submittedName>
        <fullName evidence="2">Uncharacterized protein</fullName>
    </submittedName>
</protein>
<proteinExistence type="predicted"/>
<sequence>MARARRTGEGNGVGGRCSASKSEGEGGKGGQCGRRESGAGRKRRNQPGHSVAFPAATATWMEEGEGARRWSEGWDGRLKRLLQCKTTNHVTVARLRRHDRKGGRGGEKMDRWMDGLRCGFKAVGRSSGRSRYSLGTHSSASPWVLLPR</sequence>